<evidence type="ECO:0000313" key="16">
    <source>
        <dbReference type="EMBL" id="EWS72959.1"/>
    </source>
</evidence>
<evidence type="ECO:0000256" key="3">
    <source>
        <dbReference type="ARBA" id="ARBA00022692"/>
    </source>
</evidence>
<dbReference type="InParanoid" id="W7XI36"/>
<dbReference type="InterPro" id="IPR038518">
    <property type="entry name" value="Glyco_hydro_63N_sf"/>
</dbReference>
<feature type="chain" id="PRO_5004906065" description="Mannosyl-oligosaccharide glucosidase" evidence="13">
    <location>
        <begin position="27"/>
        <end position="794"/>
    </location>
</feature>
<evidence type="ECO:0000256" key="8">
    <source>
        <dbReference type="ARBA" id="ARBA00023136"/>
    </source>
</evidence>
<evidence type="ECO:0000256" key="4">
    <source>
        <dbReference type="ARBA" id="ARBA00022801"/>
    </source>
</evidence>
<dbReference type="AlphaFoldDB" id="W7XI36"/>
<dbReference type="InterPro" id="IPR008928">
    <property type="entry name" value="6-hairpin_glycosidase_sf"/>
</dbReference>
<keyword evidence="4 12" id="KW-0378">Hydrolase</keyword>
<comment type="subcellular location">
    <subcellularLocation>
        <location evidence="1 12">Endoplasmic reticulum membrane</location>
        <topology evidence="1 12">Single-pass type II membrane protein</topology>
    </subcellularLocation>
</comment>
<evidence type="ECO:0000256" key="10">
    <source>
        <dbReference type="ARBA" id="ARBA00023295"/>
    </source>
</evidence>
<dbReference type="RefSeq" id="XP_012654492.1">
    <property type="nucleotide sequence ID" value="XM_012799038.1"/>
</dbReference>
<dbReference type="GO" id="GO:0009311">
    <property type="term" value="P:oligosaccharide metabolic process"/>
    <property type="evidence" value="ECO:0007669"/>
    <property type="project" value="UniProtKB-UniRule"/>
</dbReference>
<dbReference type="Proteomes" id="UP000009168">
    <property type="component" value="Unassembled WGS sequence"/>
</dbReference>
<dbReference type="SUPFAM" id="SSF48208">
    <property type="entry name" value="Six-hairpin glycosidases"/>
    <property type="match status" value="1"/>
</dbReference>
<evidence type="ECO:0000256" key="13">
    <source>
        <dbReference type="SAM" id="SignalP"/>
    </source>
</evidence>
<dbReference type="PANTHER" id="PTHR10412">
    <property type="entry name" value="MANNOSYL-OLIGOSACCHARIDE GLUCOSIDASE"/>
    <property type="match status" value="1"/>
</dbReference>
<dbReference type="Gene3D" id="2.70.98.110">
    <property type="entry name" value="Glycosyl hydrolase family 63, N-terminal domain"/>
    <property type="match status" value="1"/>
</dbReference>
<proteinExistence type="inferred from homology"/>
<dbReference type="OrthoDB" id="410058at2759"/>
<feature type="signal peptide" evidence="13">
    <location>
        <begin position="1"/>
        <end position="26"/>
    </location>
</feature>
<dbReference type="InterPro" id="IPR031335">
    <property type="entry name" value="Glyco_hydro_63_C"/>
</dbReference>
<dbReference type="EMBL" id="GG662588">
    <property type="protein sequence ID" value="EWS72959.1"/>
    <property type="molecule type" value="Genomic_DNA"/>
</dbReference>
<organism evidence="16 17">
    <name type="scientific">Tetrahymena thermophila (strain SB210)</name>
    <dbReference type="NCBI Taxonomy" id="312017"/>
    <lineage>
        <taxon>Eukaryota</taxon>
        <taxon>Sar</taxon>
        <taxon>Alveolata</taxon>
        <taxon>Ciliophora</taxon>
        <taxon>Intramacronucleata</taxon>
        <taxon>Oligohymenophorea</taxon>
        <taxon>Hymenostomatida</taxon>
        <taxon>Tetrahymenina</taxon>
        <taxon>Tetrahymenidae</taxon>
        <taxon>Tetrahymena</taxon>
    </lineage>
</organism>
<dbReference type="PANTHER" id="PTHR10412:SF11">
    <property type="entry name" value="MANNOSYL-OLIGOSACCHARIDE GLUCOSIDASE"/>
    <property type="match status" value="1"/>
</dbReference>
<keyword evidence="7" id="KW-1133">Transmembrane helix</keyword>
<dbReference type="InterPro" id="IPR031631">
    <property type="entry name" value="Glyco_hydro_63N"/>
</dbReference>
<keyword evidence="8" id="KW-0472">Membrane</keyword>
<keyword evidence="13" id="KW-0732">Signal</keyword>
<keyword evidence="10 12" id="KW-0326">Glycosidase</keyword>
<dbReference type="InterPro" id="IPR004888">
    <property type="entry name" value="Glycoside_hydrolase_63"/>
</dbReference>
<name>W7XI36_TETTS</name>
<accession>W7XI36</accession>
<dbReference type="InterPro" id="IPR012341">
    <property type="entry name" value="6hp_glycosidase-like_sf"/>
</dbReference>
<dbReference type="Gene3D" id="1.50.10.10">
    <property type="match status" value="1"/>
</dbReference>
<evidence type="ECO:0000313" key="17">
    <source>
        <dbReference type="Proteomes" id="UP000009168"/>
    </source>
</evidence>
<keyword evidence="6" id="KW-0735">Signal-anchor</keyword>
<gene>
    <name evidence="16" type="ORF">TTHERM_000636933</name>
</gene>
<evidence type="ECO:0000256" key="12">
    <source>
        <dbReference type="RuleBase" id="RU368089"/>
    </source>
</evidence>
<dbReference type="GO" id="GO:0004573">
    <property type="term" value="F:Glc3Man9GlcNAc2 oligosaccharide glucosidase activity"/>
    <property type="evidence" value="ECO:0007669"/>
    <property type="project" value="UniProtKB-UniRule"/>
</dbReference>
<dbReference type="Pfam" id="PF16923">
    <property type="entry name" value="Glyco_hydro_63N"/>
    <property type="match status" value="1"/>
</dbReference>
<dbReference type="GO" id="GO:0005789">
    <property type="term" value="C:endoplasmic reticulum membrane"/>
    <property type="evidence" value="ECO:0007669"/>
    <property type="project" value="UniProtKB-SubCell"/>
</dbReference>
<keyword evidence="9" id="KW-0325">Glycoprotein</keyword>
<evidence type="ECO:0000256" key="1">
    <source>
        <dbReference type="ARBA" id="ARBA00004648"/>
    </source>
</evidence>
<comment type="function">
    <text evidence="12">Cleaves the distal alpha 1,2-linked glucose residue from the Glc(3)Man(9)GlcNAc(2) oligosaccharide precursor.</text>
</comment>
<dbReference type="STRING" id="312017.W7XI36"/>
<feature type="domain" description="Glycosyl hydrolase family 63 N-terminal" evidence="15">
    <location>
        <begin position="40"/>
        <end position="231"/>
    </location>
</feature>
<evidence type="ECO:0000256" key="11">
    <source>
        <dbReference type="ARBA" id="ARBA00038888"/>
    </source>
</evidence>
<comment type="similarity">
    <text evidence="2 12">Belongs to the glycosyl hydrolase 63 family.</text>
</comment>
<keyword evidence="3" id="KW-0812">Transmembrane</keyword>
<dbReference type="KEGG" id="tet:TTHERM_000636933"/>
<dbReference type="GO" id="GO:0006487">
    <property type="term" value="P:protein N-linked glycosylation"/>
    <property type="evidence" value="ECO:0007669"/>
    <property type="project" value="UniProtKB-UniRule"/>
</dbReference>
<evidence type="ECO:0000256" key="2">
    <source>
        <dbReference type="ARBA" id="ARBA00010833"/>
    </source>
</evidence>
<keyword evidence="17" id="KW-1185">Reference proteome</keyword>
<dbReference type="GeneID" id="24439950"/>
<keyword evidence="5 12" id="KW-0256">Endoplasmic reticulum</keyword>
<reference evidence="17" key="1">
    <citation type="journal article" date="2006" name="PLoS Biol.">
        <title>Macronuclear genome sequence of the ciliate Tetrahymena thermophila, a model eukaryote.</title>
        <authorList>
            <person name="Eisen J.A."/>
            <person name="Coyne R.S."/>
            <person name="Wu M."/>
            <person name="Wu D."/>
            <person name="Thiagarajan M."/>
            <person name="Wortman J.R."/>
            <person name="Badger J.H."/>
            <person name="Ren Q."/>
            <person name="Amedeo P."/>
            <person name="Jones K.M."/>
            <person name="Tallon L.J."/>
            <person name="Delcher A.L."/>
            <person name="Salzberg S.L."/>
            <person name="Silva J.C."/>
            <person name="Haas B.J."/>
            <person name="Majoros W.H."/>
            <person name="Farzad M."/>
            <person name="Carlton J.M."/>
            <person name="Smith R.K. Jr."/>
            <person name="Garg J."/>
            <person name="Pearlman R.E."/>
            <person name="Karrer K.M."/>
            <person name="Sun L."/>
            <person name="Manning G."/>
            <person name="Elde N.C."/>
            <person name="Turkewitz A.P."/>
            <person name="Asai D.J."/>
            <person name="Wilkes D.E."/>
            <person name="Wang Y."/>
            <person name="Cai H."/>
            <person name="Collins K."/>
            <person name="Stewart B.A."/>
            <person name="Lee S.R."/>
            <person name="Wilamowska K."/>
            <person name="Weinberg Z."/>
            <person name="Ruzzo W.L."/>
            <person name="Wloga D."/>
            <person name="Gaertig J."/>
            <person name="Frankel J."/>
            <person name="Tsao C.-C."/>
            <person name="Gorovsky M.A."/>
            <person name="Keeling P.J."/>
            <person name="Waller R.F."/>
            <person name="Patron N.J."/>
            <person name="Cherry J.M."/>
            <person name="Stover N.A."/>
            <person name="Krieger C.J."/>
            <person name="del Toro C."/>
            <person name="Ryder H.F."/>
            <person name="Williamson S.C."/>
            <person name="Barbeau R.A."/>
            <person name="Hamilton E.P."/>
            <person name="Orias E."/>
        </authorList>
    </citation>
    <scope>NUCLEOTIDE SEQUENCE [LARGE SCALE GENOMIC DNA]</scope>
    <source>
        <strain evidence="17">SB210</strain>
    </source>
</reference>
<sequence length="794" mass="93909">MLKQHKLLYKFLIVLALLFIISNSQQEQNFDDIQVVDNSWGLYKPHLLFCVTQRSLNPINFGLIYANQQINGIHQNVKNNLRWKFGNKNDHMFVDYISNNGLDFAEQKIVDSKMNVEIQTVFVKNEEQQWGINLQIKNQGDSQNGVIVYLYLTSSTYESNNNIKQKILIDTFEDNQPIKLEIEHTKKSILSDYIEIVEVNKQDQPSLFELKLLSANLQETWDMQKILYNNIDFNGNLENSLKMQTDPSKEEEQNHCVGVSDQSIRECSKKRKQSLKRSKQNHNIAILKITNPSRNNLNFFIRFQNSTITQRQLNYTQQNDTLSNQSIKQKQKIISSFQDSSYFENIYVFEQLTKLKKDKFKLDLKQKFGYEKEDLIQSTISNLLGGIVFYHGKIVVRNSLMKNNEYKTVFSASPSRKIFPRAFLWDEGFHDSIICVWNEILCKQFIYSWLQIQDVFGYIPREQVRTTEISIMVPDGFRSQDSYEANPPTLLLPILQITQGRKNISFLQKSFRKLEKWFKWFSKTQSGLDFHNKDKINRIMLNEQLPPHYRWQCKGYCKDGNFMGSGLDDYPRQDPLVISKQHLDLQSWMIFFTESLETLSARLNYKAKQTSYKKFKEQLKQQLMNEFLDRKSYLFKDLGAKVFNNTDEQFVTHLGYITTYPLIFNAIKNNTYELQQILDLLYSKEHLWTDYGIRSLSLKDPLQGTGDDYWRGAIWMPLNYLILRSLKLYYFQNEKAKIIYHELRDNLIQNVYKNWKQSGYLYETYNPYTGQGQRGYPFNGWTSLIVLIIKQDFE</sequence>
<evidence type="ECO:0000256" key="7">
    <source>
        <dbReference type="ARBA" id="ARBA00022989"/>
    </source>
</evidence>
<comment type="catalytic activity">
    <reaction evidence="12">
        <text>N(4)-(alpha-D-Glc-(1-&gt;2)-alpha-D-Glc-(1-&gt;3)-alpha-D-Glc-(1-&gt;3)-alpha-D-Man-(1-&gt;2)-alpha-D-Man-(1-&gt;2)-alpha-D-Man-(1-&gt;3)-[alpha-D-Man-(1-&gt;2)-alpha-D-Man-(1-&gt;3)-[alpha-D-Man-(1-&gt;2)-alpha-D-Man-(1-&gt;6)]-alpha-D-Man-(1-&gt;6)]-beta-D-Man-(1-&gt;4)-beta-D-GlcNAc-(1-&gt;4)-beta-D-GlcNAc)-L-asparaginyl-[protein] + H2O = N(4)-(alpha-D-Glc-(1-&gt;3)-alpha-D-Glc-(1-&gt;3)-alpha-D-Man-(1-&gt;2)-alpha-D-Man-(1-&gt;2)-alpha-D-Man-(1-&gt;3)-[alpha-D-Man-(1-&gt;2)-alpha-D-Man-(1-&gt;3)-[alpha-D-Man-(1-&gt;2)-alpha-D-Man-(1-&gt;6)]-alpha-D-Man-(1-&gt;6)]-beta-D-Man-(1-&gt;4)-beta-D-GlcNAc-(1-&gt;4)-beta-D-GlcNAc)-L-asparaginyl-[protein] + beta-D-glucose</text>
        <dbReference type="Rhea" id="RHEA:55988"/>
        <dbReference type="Rhea" id="RHEA-COMP:12806"/>
        <dbReference type="Rhea" id="RHEA-COMP:14355"/>
        <dbReference type="ChEBI" id="CHEBI:15377"/>
        <dbReference type="ChEBI" id="CHEBI:15903"/>
        <dbReference type="ChEBI" id="CHEBI:59082"/>
        <dbReference type="ChEBI" id="CHEBI:132537"/>
        <dbReference type="EC" id="3.2.1.106"/>
    </reaction>
</comment>
<evidence type="ECO:0000256" key="6">
    <source>
        <dbReference type="ARBA" id="ARBA00022968"/>
    </source>
</evidence>
<evidence type="ECO:0000259" key="15">
    <source>
        <dbReference type="Pfam" id="PF16923"/>
    </source>
</evidence>
<dbReference type="EC" id="3.2.1.106" evidence="11 12"/>
<evidence type="ECO:0000259" key="14">
    <source>
        <dbReference type="Pfam" id="PF03200"/>
    </source>
</evidence>
<evidence type="ECO:0000256" key="5">
    <source>
        <dbReference type="ARBA" id="ARBA00022824"/>
    </source>
</evidence>
<dbReference type="Pfam" id="PF03200">
    <property type="entry name" value="Glyco_hydro_63"/>
    <property type="match status" value="1"/>
</dbReference>
<evidence type="ECO:0000256" key="9">
    <source>
        <dbReference type="ARBA" id="ARBA00023180"/>
    </source>
</evidence>
<protein>
    <recommendedName>
        <fullName evidence="11 12">Mannosyl-oligosaccharide glucosidase</fullName>
        <ecNumber evidence="11 12">3.2.1.106</ecNumber>
    </recommendedName>
</protein>
<feature type="domain" description="Glycosyl hydrolase family 63 C-terminal" evidence="14">
    <location>
        <begin position="357"/>
        <end position="790"/>
    </location>
</feature>